<protein>
    <submittedName>
        <fullName evidence="1">Uncharacterized protein</fullName>
    </submittedName>
</protein>
<name>A0A9D4IE41_DREPO</name>
<organism evidence="1 2">
    <name type="scientific">Dreissena polymorpha</name>
    <name type="common">Zebra mussel</name>
    <name type="synonym">Mytilus polymorpha</name>
    <dbReference type="NCBI Taxonomy" id="45954"/>
    <lineage>
        <taxon>Eukaryota</taxon>
        <taxon>Metazoa</taxon>
        <taxon>Spiralia</taxon>
        <taxon>Lophotrochozoa</taxon>
        <taxon>Mollusca</taxon>
        <taxon>Bivalvia</taxon>
        <taxon>Autobranchia</taxon>
        <taxon>Heteroconchia</taxon>
        <taxon>Euheterodonta</taxon>
        <taxon>Imparidentia</taxon>
        <taxon>Neoheterodontei</taxon>
        <taxon>Myida</taxon>
        <taxon>Dreissenoidea</taxon>
        <taxon>Dreissenidae</taxon>
        <taxon>Dreissena</taxon>
    </lineage>
</organism>
<reference evidence="1" key="2">
    <citation type="submission" date="2020-11" db="EMBL/GenBank/DDBJ databases">
        <authorList>
            <person name="McCartney M.A."/>
            <person name="Auch B."/>
            <person name="Kono T."/>
            <person name="Mallez S."/>
            <person name="Becker A."/>
            <person name="Gohl D.M."/>
            <person name="Silverstein K.A.T."/>
            <person name="Koren S."/>
            <person name="Bechman K.B."/>
            <person name="Herman A."/>
            <person name="Abrahante J.E."/>
            <person name="Garbe J."/>
        </authorList>
    </citation>
    <scope>NUCLEOTIDE SEQUENCE</scope>
    <source>
        <strain evidence="1">Duluth1</strain>
        <tissue evidence="1">Whole animal</tissue>
    </source>
</reference>
<keyword evidence="2" id="KW-1185">Reference proteome</keyword>
<reference evidence="1" key="1">
    <citation type="journal article" date="2019" name="bioRxiv">
        <title>The Genome of the Zebra Mussel, Dreissena polymorpha: A Resource for Invasive Species Research.</title>
        <authorList>
            <person name="McCartney M.A."/>
            <person name="Auch B."/>
            <person name="Kono T."/>
            <person name="Mallez S."/>
            <person name="Zhang Y."/>
            <person name="Obille A."/>
            <person name="Becker A."/>
            <person name="Abrahante J.E."/>
            <person name="Garbe J."/>
            <person name="Badalamenti J.P."/>
            <person name="Herman A."/>
            <person name="Mangelson H."/>
            <person name="Liachko I."/>
            <person name="Sullivan S."/>
            <person name="Sone E.D."/>
            <person name="Koren S."/>
            <person name="Silverstein K.A.T."/>
            <person name="Beckman K.B."/>
            <person name="Gohl D.M."/>
        </authorList>
    </citation>
    <scope>NUCLEOTIDE SEQUENCE</scope>
    <source>
        <strain evidence="1">Duluth1</strain>
        <tissue evidence="1">Whole animal</tissue>
    </source>
</reference>
<evidence type="ECO:0000313" key="2">
    <source>
        <dbReference type="Proteomes" id="UP000828390"/>
    </source>
</evidence>
<dbReference type="EMBL" id="JAIWYP010000009">
    <property type="protein sequence ID" value="KAH3768708.1"/>
    <property type="molecule type" value="Genomic_DNA"/>
</dbReference>
<sequence>MNLLTKFQKDQTINVASRDKCPALWQQYFLSKHIIEFKLLTKFHEDWTINVASREKMTPPGGHVFLPIRTIFELFTCFHYIHQSPRRKTALPRPWRQCTNVTSRVEKPAPPPGGHETNFLTKVNEDWAKNVSSRLFTCFHYIHIEKTAPPPAGHVFQMITTIFELVRDIHKTNTKHVTSRENDPLLHDGHVFLRTRTIFELNHRMQRTNINAPPPGGHVFPPIMTIFVLVRNIFKIDVKTIFQDDSAKYATSSENDTLPRILPILTIFKLNRRIHATNILTKFHEDWTNYFTSRAFTCFHYKHIEKTAPLPGGQFF</sequence>
<dbReference type="AlphaFoldDB" id="A0A9D4IE41"/>
<comment type="caution">
    <text evidence="1">The sequence shown here is derived from an EMBL/GenBank/DDBJ whole genome shotgun (WGS) entry which is preliminary data.</text>
</comment>
<evidence type="ECO:0000313" key="1">
    <source>
        <dbReference type="EMBL" id="KAH3768708.1"/>
    </source>
</evidence>
<accession>A0A9D4IE41</accession>
<dbReference type="Proteomes" id="UP000828390">
    <property type="component" value="Unassembled WGS sequence"/>
</dbReference>
<gene>
    <name evidence="1" type="ORF">DPMN_169925</name>
</gene>
<proteinExistence type="predicted"/>